<dbReference type="AlphaFoldDB" id="A0A8J7NSF0"/>
<dbReference type="EMBL" id="JAAWVO010040724">
    <property type="protein sequence ID" value="MBN3318662.1"/>
    <property type="molecule type" value="Genomic_DNA"/>
</dbReference>
<dbReference type="PANTHER" id="PTHR43000">
    <property type="entry name" value="DTDP-D-GLUCOSE 4,6-DEHYDRATASE-RELATED"/>
    <property type="match status" value="1"/>
</dbReference>
<dbReference type="SUPFAM" id="SSF51735">
    <property type="entry name" value="NAD(P)-binding Rossmann-fold domains"/>
    <property type="match status" value="1"/>
</dbReference>
<name>A0A8J7NSF0_ATRSP</name>
<sequence length="250" mass="28629">MVEIAQVELSLTGLNNFVTSDHSFWLSSKFSRVNVYGTYVLVNAAREAGVEKFIYASTDEVYGDSLDEEFDESSPRRPTNPYAATKAAAEHIVLSHWKKYKFPVIVTRCSNVYGPHQYPEKVIPRFISLLQSDRKCFVHGSGRQARNFLYSADVTEAFLTVLEKGDPGEIYNIGTKFEVSVIQLARELIRLVKNISNDSEIDDWLDFVSDRPYNDLKYPMNSEKLERLGWRPKVSWQEGIKKTSMCCVFI</sequence>
<protein>
    <submittedName>
        <fullName evidence="2">TGDS dehydratase</fullName>
    </submittedName>
</protein>
<gene>
    <name evidence="2" type="primary">Tgds</name>
    <name evidence="2" type="ORF">GTO95_0009989</name>
</gene>
<dbReference type="GO" id="GO:0003824">
    <property type="term" value="F:catalytic activity"/>
    <property type="evidence" value="ECO:0007669"/>
    <property type="project" value="UniProtKB-ARBA"/>
</dbReference>
<dbReference type="Pfam" id="PF16363">
    <property type="entry name" value="GDP_Man_Dehyd"/>
    <property type="match status" value="1"/>
</dbReference>
<keyword evidence="3" id="KW-1185">Reference proteome</keyword>
<dbReference type="Gene3D" id="3.40.50.720">
    <property type="entry name" value="NAD(P)-binding Rossmann-like Domain"/>
    <property type="match status" value="1"/>
</dbReference>
<comment type="caution">
    <text evidence="2">The sequence shown here is derived from an EMBL/GenBank/DDBJ whole genome shotgun (WGS) entry which is preliminary data.</text>
</comment>
<organism evidence="2 3">
    <name type="scientific">Atractosteus spatula</name>
    <name type="common">Alligator gar</name>
    <name type="synonym">Lepisosteus spatula</name>
    <dbReference type="NCBI Taxonomy" id="7917"/>
    <lineage>
        <taxon>Eukaryota</taxon>
        <taxon>Metazoa</taxon>
        <taxon>Chordata</taxon>
        <taxon>Craniata</taxon>
        <taxon>Vertebrata</taxon>
        <taxon>Euteleostomi</taxon>
        <taxon>Actinopterygii</taxon>
        <taxon>Neopterygii</taxon>
        <taxon>Holostei</taxon>
        <taxon>Semionotiformes</taxon>
        <taxon>Lepisosteidae</taxon>
        <taxon>Atractosteus</taxon>
    </lineage>
</organism>
<dbReference type="InterPro" id="IPR036291">
    <property type="entry name" value="NAD(P)-bd_dom_sf"/>
</dbReference>
<dbReference type="InterPro" id="IPR016040">
    <property type="entry name" value="NAD(P)-bd_dom"/>
</dbReference>
<evidence type="ECO:0000313" key="2">
    <source>
        <dbReference type="EMBL" id="MBN3318662.1"/>
    </source>
</evidence>
<accession>A0A8J7NSF0</accession>
<feature type="non-terminal residue" evidence="2">
    <location>
        <position position="1"/>
    </location>
</feature>
<proteinExistence type="predicted"/>
<evidence type="ECO:0000259" key="1">
    <source>
        <dbReference type="Pfam" id="PF16363"/>
    </source>
</evidence>
<feature type="non-terminal residue" evidence="2">
    <location>
        <position position="250"/>
    </location>
</feature>
<dbReference type="Gene3D" id="3.90.25.10">
    <property type="entry name" value="UDP-galactose 4-epimerase, domain 1"/>
    <property type="match status" value="1"/>
</dbReference>
<evidence type="ECO:0000313" key="3">
    <source>
        <dbReference type="Proteomes" id="UP000736164"/>
    </source>
</evidence>
<dbReference type="Proteomes" id="UP000736164">
    <property type="component" value="Unassembled WGS sequence"/>
</dbReference>
<reference evidence="2" key="1">
    <citation type="journal article" date="2021" name="Cell">
        <title>Tracing the genetic footprints of vertebrate landing in non-teleost ray-finned fishes.</title>
        <authorList>
            <person name="Bi X."/>
            <person name="Wang K."/>
            <person name="Yang L."/>
            <person name="Pan H."/>
            <person name="Jiang H."/>
            <person name="Wei Q."/>
            <person name="Fang M."/>
            <person name="Yu H."/>
            <person name="Zhu C."/>
            <person name="Cai Y."/>
            <person name="He Y."/>
            <person name="Gan X."/>
            <person name="Zeng H."/>
            <person name="Yu D."/>
            <person name="Zhu Y."/>
            <person name="Jiang H."/>
            <person name="Qiu Q."/>
            <person name="Yang H."/>
            <person name="Zhang Y.E."/>
            <person name="Wang W."/>
            <person name="Zhu M."/>
            <person name="He S."/>
            <person name="Zhang G."/>
        </authorList>
    </citation>
    <scope>NUCLEOTIDE SEQUENCE</scope>
    <source>
        <strain evidence="2">Allg_001</strain>
    </source>
</reference>
<feature type="domain" description="NAD(P)-binding" evidence="1">
    <location>
        <begin position="22"/>
        <end position="243"/>
    </location>
</feature>